<evidence type="ECO:0000313" key="3">
    <source>
        <dbReference type="Proteomes" id="UP001595886"/>
    </source>
</evidence>
<organism evidence="2 3">
    <name type="scientific">Dokdonella ginsengisoli</name>
    <dbReference type="NCBI Taxonomy" id="363846"/>
    <lineage>
        <taxon>Bacteria</taxon>
        <taxon>Pseudomonadati</taxon>
        <taxon>Pseudomonadota</taxon>
        <taxon>Gammaproteobacteria</taxon>
        <taxon>Lysobacterales</taxon>
        <taxon>Rhodanobacteraceae</taxon>
        <taxon>Dokdonella</taxon>
    </lineage>
</organism>
<dbReference type="RefSeq" id="WP_380022624.1">
    <property type="nucleotide sequence ID" value="NZ_JBHSHD010000016.1"/>
</dbReference>
<dbReference type="Pfam" id="PF14312">
    <property type="entry name" value="FG-GAP_2"/>
    <property type="match status" value="6"/>
</dbReference>
<dbReference type="InterPro" id="IPR028994">
    <property type="entry name" value="Integrin_alpha_N"/>
</dbReference>
<dbReference type="InterPro" id="IPR011043">
    <property type="entry name" value="Gal_Oxase/kelch_b-propeller"/>
</dbReference>
<evidence type="ECO:0000256" key="1">
    <source>
        <dbReference type="ARBA" id="ARBA00022729"/>
    </source>
</evidence>
<dbReference type="PANTHER" id="PTHR36220">
    <property type="entry name" value="UNNAMED PRODUCT"/>
    <property type="match status" value="1"/>
</dbReference>
<dbReference type="Gene3D" id="2.130.10.130">
    <property type="entry name" value="Integrin alpha, N-terminal"/>
    <property type="match status" value="2"/>
</dbReference>
<protein>
    <recommendedName>
        <fullName evidence="4">FG-GAP repeat protein</fullName>
    </recommendedName>
</protein>
<dbReference type="Proteomes" id="UP001595886">
    <property type="component" value="Unassembled WGS sequence"/>
</dbReference>
<dbReference type="EMBL" id="JBHSHD010000016">
    <property type="protein sequence ID" value="MFC4822347.1"/>
    <property type="molecule type" value="Genomic_DNA"/>
</dbReference>
<accession>A0ABV9QZ55</accession>
<comment type="caution">
    <text evidence="2">The sequence shown here is derived from an EMBL/GenBank/DDBJ whole genome shotgun (WGS) entry which is preliminary data.</text>
</comment>
<dbReference type="SUPFAM" id="SSF50965">
    <property type="entry name" value="Galactose oxidase, central domain"/>
    <property type="match status" value="1"/>
</dbReference>
<keyword evidence="1" id="KW-0732">Signal</keyword>
<proteinExistence type="predicted"/>
<reference evidence="3" key="1">
    <citation type="journal article" date="2019" name="Int. J. Syst. Evol. Microbiol.">
        <title>The Global Catalogue of Microorganisms (GCM) 10K type strain sequencing project: providing services to taxonomists for standard genome sequencing and annotation.</title>
        <authorList>
            <consortium name="The Broad Institute Genomics Platform"/>
            <consortium name="The Broad Institute Genome Sequencing Center for Infectious Disease"/>
            <person name="Wu L."/>
            <person name="Ma J."/>
        </authorList>
    </citation>
    <scope>NUCLEOTIDE SEQUENCE [LARGE SCALE GENOMIC DNA]</scope>
    <source>
        <strain evidence="3">CCUG 30340</strain>
    </source>
</reference>
<dbReference type="PANTHER" id="PTHR36220:SF1">
    <property type="entry name" value="GAMMA TUBULIN COMPLEX COMPONENT C-TERMINAL DOMAIN-CONTAINING PROTEIN"/>
    <property type="match status" value="1"/>
</dbReference>
<gene>
    <name evidence="2" type="ORF">ACFO6Q_18630</name>
</gene>
<keyword evidence="3" id="KW-1185">Reference proteome</keyword>
<evidence type="ECO:0000313" key="2">
    <source>
        <dbReference type="EMBL" id="MFC4822347.1"/>
    </source>
</evidence>
<dbReference type="InterPro" id="IPR013517">
    <property type="entry name" value="FG-GAP"/>
</dbReference>
<sequence>MVSIEMTDKRSAVHYGMVSLAAARRISRRGPALHSFSFDVITDAEVVQMPGIRKKSPIQTSWTEQKVSASEGFPRAWLGSAVAISGDVALVGAKNMTVDGRVGQGVVYVYNKIGGAWKEVQRLTASDGAERDQFGFWIALDGDRAMITAPFAAIDGKVWQGAAYFFSKSGGRWVESQKITGSRLRNLDTFGTVVCLSSSRALVSLGGFTRGGITVPYRVIAFDLVHGRSRDYWVERNTLNAPDPDDVTSAFGSSIAINKDVALIGARTATIDGKPGQGAVYVYARRSSGEWVSTTRLTAAEGAPRENFGTSIAWNGVEALVGAQGSVINGNVSQGAVYRFSFERGRWDETQKFYAAEGTSISLFGASVSLAKKRLIVGAYATSSYTGAAYLFVFRQGLWQEVKTLKASDGKAGDLFGYYAALSEKDALVGAFAATVDGNFEQGAAYFFALPSVDAESGLVSDA</sequence>
<name>A0ABV9QZ55_9GAMM</name>
<evidence type="ECO:0008006" key="4">
    <source>
        <dbReference type="Google" id="ProtNLM"/>
    </source>
</evidence>